<evidence type="ECO:0000313" key="2">
    <source>
        <dbReference type="Proteomes" id="UP000198420"/>
    </source>
</evidence>
<dbReference type="Proteomes" id="UP000198420">
    <property type="component" value="Unassembled WGS sequence"/>
</dbReference>
<dbReference type="AlphaFoldDB" id="A0A238VSG8"/>
<dbReference type="PANTHER" id="PTHR34613:SF1">
    <property type="entry name" value="SLL6017 PROTEIN"/>
    <property type="match status" value="1"/>
</dbReference>
<sequence length="289" mass="31635">MPTNEHELPLEMVRNRPQLVPEMLRSVFGLDVSGHARATLASESYADTNPAELRCDATVLLGDPKSPALGVVVESQLRALRQKTYSWPAYLASLRLRRRCPVMLLVLCPDQATARGCAAPIDMGHPGWVLEPLTVHPGMLPPITDPDQARSLPELAVLSAPAHADGPQSEAVLQSLSTAIGSLTGDTGALYYDYVMSRFSDAARKLMEEIVKLDNYEWQSEFAISHRAEGRAEGEAKGEVKALLLLLEARGLDVPEDVRARVEGCTDLEQIERWIQRAVSADAAEDLFT</sequence>
<proteinExistence type="predicted"/>
<gene>
    <name evidence="1" type="ORF">SAMN06265355_102320</name>
</gene>
<dbReference type="EMBL" id="FZNP01000002">
    <property type="protein sequence ID" value="SNR37255.1"/>
    <property type="molecule type" value="Genomic_DNA"/>
</dbReference>
<reference evidence="2" key="1">
    <citation type="submission" date="2017-06" db="EMBL/GenBank/DDBJ databases">
        <authorList>
            <person name="Varghese N."/>
            <person name="Submissions S."/>
        </authorList>
    </citation>
    <scope>NUCLEOTIDE SEQUENCE [LARGE SCALE GENOMIC DNA]</scope>
    <source>
        <strain evidence="2">DSM 44485</strain>
    </source>
</reference>
<evidence type="ECO:0008006" key="3">
    <source>
        <dbReference type="Google" id="ProtNLM"/>
    </source>
</evidence>
<accession>A0A238VSG8</accession>
<protein>
    <recommendedName>
        <fullName evidence="3">DUF4351 domain-containing protein</fullName>
    </recommendedName>
</protein>
<dbReference type="OrthoDB" id="3207839at2"/>
<evidence type="ECO:0000313" key="1">
    <source>
        <dbReference type="EMBL" id="SNR37255.1"/>
    </source>
</evidence>
<dbReference type="RefSeq" id="WP_143226946.1">
    <property type="nucleotide sequence ID" value="NZ_FZNP01000002.1"/>
</dbReference>
<dbReference type="PANTHER" id="PTHR34613">
    <property type="entry name" value="SLL0800 PROTEIN"/>
    <property type="match status" value="1"/>
</dbReference>
<name>A0A238VSG8_9ACTN</name>
<organism evidence="1 2">
    <name type="scientific">Actinomadura mexicana</name>
    <dbReference type="NCBI Taxonomy" id="134959"/>
    <lineage>
        <taxon>Bacteria</taxon>
        <taxon>Bacillati</taxon>
        <taxon>Actinomycetota</taxon>
        <taxon>Actinomycetes</taxon>
        <taxon>Streptosporangiales</taxon>
        <taxon>Thermomonosporaceae</taxon>
        <taxon>Actinomadura</taxon>
    </lineage>
</organism>
<keyword evidence="2" id="KW-1185">Reference proteome</keyword>